<dbReference type="SMART" id="SM00530">
    <property type="entry name" value="HTH_XRE"/>
    <property type="match status" value="1"/>
</dbReference>
<gene>
    <name evidence="3" type="ORF">IC620_14300</name>
</gene>
<dbReference type="Proteomes" id="UP000661691">
    <property type="component" value="Unassembled WGS sequence"/>
</dbReference>
<dbReference type="Gene3D" id="1.25.40.10">
    <property type="entry name" value="Tetratricopeptide repeat domain"/>
    <property type="match status" value="1"/>
</dbReference>
<dbReference type="InterPro" id="IPR010982">
    <property type="entry name" value="Lambda_DNA-bd_dom_sf"/>
</dbReference>
<organism evidence="3 4">
    <name type="scientific">Polycladospora coralii</name>
    <dbReference type="NCBI Taxonomy" id="2771432"/>
    <lineage>
        <taxon>Bacteria</taxon>
        <taxon>Bacillati</taxon>
        <taxon>Bacillota</taxon>
        <taxon>Bacilli</taxon>
        <taxon>Bacillales</taxon>
        <taxon>Thermoactinomycetaceae</taxon>
        <taxon>Polycladospora</taxon>
    </lineage>
</organism>
<feature type="domain" description="HTH cro/C1-type" evidence="2">
    <location>
        <begin position="7"/>
        <end position="60"/>
    </location>
</feature>
<comment type="caution">
    <text evidence="3">The sequence shown here is derived from an EMBL/GenBank/DDBJ whole genome shotgun (WGS) entry which is preliminary data.</text>
</comment>
<dbReference type="AlphaFoldDB" id="A0A926NBH6"/>
<keyword evidence="4" id="KW-1185">Reference proteome</keyword>
<dbReference type="SUPFAM" id="SSF48452">
    <property type="entry name" value="TPR-like"/>
    <property type="match status" value="1"/>
</dbReference>
<evidence type="ECO:0000313" key="3">
    <source>
        <dbReference type="EMBL" id="MBD1373522.1"/>
    </source>
</evidence>
<sequence length="436" mass="51106">MGIGAKIRLIRIHKKMTQQQFIEGICTHAYLSKVENEQVKPSKSFLKKLSSKLKLNLDDFFNEDKEAIVTSIRSISSEFRSDLTISENELLLLKLYAKDFFASELYLKIYSTLIKYYVTEEVTIAKHLYHDSIKYILEDDINNEDDMDMDRYYYYFACGNLFHAVQDFAIADEYFSKAERLSDNCSIEEMGKLYFNISIVKMKVADHPEVALEYVNKSYALLKKIGGDAYLTKVLILKSIQLTNLNAVDEALTYLEKARQLVCSKDLLINAVIAFHMGNIYKKKNYIDVAVDWYKKNIQLNIENKKEELAITGYQQLAKAYYDIKRWDIANDYLECALRISETRELRYNWVETKRIQIELYKRFDIKKYELALKEVIEYCKVHNQTSFIYDLASELGKYYFSNRYYKKSAEMLLLALESKDTGRTEEIDSDLGVIP</sequence>
<protein>
    <submittedName>
        <fullName evidence="3">Helix-turn-helix domain-containing protein</fullName>
    </submittedName>
</protein>
<dbReference type="Gene3D" id="1.10.260.40">
    <property type="entry name" value="lambda repressor-like DNA-binding domains"/>
    <property type="match status" value="1"/>
</dbReference>
<dbReference type="InterPro" id="IPR001387">
    <property type="entry name" value="Cro/C1-type_HTH"/>
</dbReference>
<dbReference type="SUPFAM" id="SSF47413">
    <property type="entry name" value="lambda repressor-like DNA-binding domains"/>
    <property type="match status" value="1"/>
</dbReference>
<dbReference type="InterPro" id="IPR011990">
    <property type="entry name" value="TPR-like_helical_dom_sf"/>
</dbReference>
<dbReference type="GO" id="GO:0003677">
    <property type="term" value="F:DNA binding"/>
    <property type="evidence" value="ECO:0007669"/>
    <property type="project" value="InterPro"/>
</dbReference>
<proteinExistence type="predicted"/>
<feature type="repeat" description="TPR" evidence="1">
    <location>
        <begin position="271"/>
        <end position="304"/>
    </location>
</feature>
<dbReference type="SMART" id="SM00028">
    <property type="entry name" value="TPR"/>
    <property type="match status" value="3"/>
</dbReference>
<dbReference type="RefSeq" id="WP_191141011.1">
    <property type="nucleotide sequence ID" value="NZ_JACXAG020000012.1"/>
</dbReference>
<dbReference type="InterPro" id="IPR019734">
    <property type="entry name" value="TPR_rpt"/>
</dbReference>
<evidence type="ECO:0000256" key="1">
    <source>
        <dbReference type="PROSITE-ProRule" id="PRU00339"/>
    </source>
</evidence>
<accession>A0A926NBH6</accession>
<keyword evidence="1" id="KW-0802">TPR repeat</keyword>
<evidence type="ECO:0000313" key="4">
    <source>
        <dbReference type="Proteomes" id="UP000661691"/>
    </source>
</evidence>
<dbReference type="EMBL" id="JACXAH010000027">
    <property type="protein sequence ID" value="MBD1373522.1"/>
    <property type="molecule type" value="Genomic_DNA"/>
</dbReference>
<name>A0A926NBH6_9BACL</name>
<reference evidence="3" key="1">
    <citation type="submission" date="2020-09" db="EMBL/GenBank/DDBJ databases">
        <title>A novel bacterium of genus Hazenella, isolated from South China Sea.</title>
        <authorList>
            <person name="Huang H."/>
            <person name="Mo K."/>
            <person name="Hu Y."/>
        </authorList>
    </citation>
    <scope>NUCLEOTIDE SEQUENCE</scope>
    <source>
        <strain evidence="3">IB182357</strain>
    </source>
</reference>
<evidence type="ECO:0000259" key="2">
    <source>
        <dbReference type="PROSITE" id="PS50943"/>
    </source>
</evidence>
<dbReference type="Pfam" id="PF01381">
    <property type="entry name" value="HTH_3"/>
    <property type="match status" value="1"/>
</dbReference>
<dbReference type="PROSITE" id="PS50005">
    <property type="entry name" value="TPR"/>
    <property type="match status" value="1"/>
</dbReference>
<dbReference type="PROSITE" id="PS50943">
    <property type="entry name" value="HTH_CROC1"/>
    <property type="match status" value="1"/>
</dbReference>